<reference evidence="5 6" key="1">
    <citation type="journal article" date="2013" name="Nat. Commun.">
        <title>Genome sequence and functional genomic analysis of the oil-degrading bacterium Oleispira antarctica.</title>
        <authorList>
            <person name="Kube M."/>
            <person name="Chernikova T.N."/>
            <person name="Al-Ramahi Y."/>
            <person name="Beloqui A."/>
            <person name="Lopez-Cortez N."/>
            <person name="Guazzaroni M.E."/>
            <person name="Heipieper H.J."/>
            <person name="Klages S."/>
            <person name="Kotsyurbenko O.R."/>
            <person name="Langer I."/>
            <person name="Nechitaylo T.Y."/>
            <person name="Lunsdorf H."/>
            <person name="Fernandez M."/>
            <person name="Juarez S."/>
            <person name="Ciordia S."/>
            <person name="Singer A."/>
            <person name="Kagan O."/>
            <person name="Egorova O."/>
            <person name="Petit P.A."/>
            <person name="Stogios P."/>
            <person name="Kim Y."/>
            <person name="Tchigvintsev A."/>
            <person name="Flick R."/>
            <person name="Denaro R."/>
            <person name="Genovese M."/>
            <person name="Albar J.P."/>
            <person name="Reva O.N."/>
            <person name="Martinez-Gomariz M."/>
            <person name="Tran H."/>
            <person name="Ferrer M."/>
            <person name="Savchenko A."/>
            <person name="Yakunin A.F."/>
            <person name="Yakimov M.M."/>
            <person name="Golyshina O.V."/>
            <person name="Reinhardt R."/>
            <person name="Golyshin P.N."/>
        </authorList>
    </citation>
    <scope>NUCLEOTIDE SEQUENCE [LARGE SCALE GENOMIC DNA]</scope>
</reference>
<feature type="signal peptide" evidence="3">
    <location>
        <begin position="1"/>
        <end position="16"/>
    </location>
</feature>
<dbReference type="PANTHER" id="PTHR10161:SF14">
    <property type="entry name" value="TARTRATE-RESISTANT ACID PHOSPHATASE TYPE 5"/>
    <property type="match status" value="1"/>
</dbReference>
<gene>
    <name evidence="5" type="ORF">OLEAN_C16710</name>
</gene>
<feature type="domain" description="Calcineurin-like phosphoesterase" evidence="4">
    <location>
        <begin position="43"/>
        <end position="268"/>
    </location>
</feature>
<feature type="chain" id="PRO_5004374226" description="Calcineurin-like phosphoesterase domain-containing protein" evidence="3">
    <location>
        <begin position="17"/>
        <end position="350"/>
    </location>
</feature>
<dbReference type="AlphaFoldDB" id="R4YM26"/>
<sequence>MKKTLLALACSTMAMSAVGMSKTPSPEPVDETVVYPTPETVVRFIAIGDSGTGEDGQYKVADAMQAVCEQRGCEFAIGLGDNIYESGVDGVNDIQFDTKFEDPYKNIGFPFYMALGNHDNTWIFAGDGADNDKGEIQVEYHYRTDRKSDKWQMPARFYQFSAPLNTTVPLVEFFAMDTNPSASAGDPSNEYNKDDYSELQGKWLKDGFMASKAPWKIAFGHHPYISNGSHGNAGNYDSLVGQGKHFKKMTEENICGNADAMIVGHTHALQWLKEKESCPGTFHIVSGAGAKTKNFVTKNNLNESYWQQDEILGFFYVEIQGDEFRGTAYTVDPVSGEYKASYTRTMNRKK</sequence>
<dbReference type="PANTHER" id="PTHR10161">
    <property type="entry name" value="TARTRATE-RESISTANT ACID PHOSPHATASE TYPE 5"/>
    <property type="match status" value="1"/>
</dbReference>
<evidence type="ECO:0000256" key="1">
    <source>
        <dbReference type="ARBA" id="ARBA00022729"/>
    </source>
</evidence>
<evidence type="ECO:0000256" key="3">
    <source>
        <dbReference type="SAM" id="SignalP"/>
    </source>
</evidence>
<proteinExistence type="predicted"/>
<dbReference type="EMBL" id="FO203512">
    <property type="protein sequence ID" value="CCK75847.1"/>
    <property type="molecule type" value="Genomic_DNA"/>
</dbReference>
<dbReference type="Proteomes" id="UP000032749">
    <property type="component" value="Chromosome"/>
</dbReference>
<dbReference type="Pfam" id="PF00149">
    <property type="entry name" value="Metallophos"/>
    <property type="match status" value="1"/>
</dbReference>
<dbReference type="InterPro" id="IPR029052">
    <property type="entry name" value="Metallo-depent_PP-like"/>
</dbReference>
<dbReference type="HOGENOM" id="CLU_043332_1_1_6"/>
<dbReference type="InterPro" id="IPR004843">
    <property type="entry name" value="Calcineurin-like_PHP"/>
</dbReference>
<dbReference type="STRING" id="698738.OLEAN_C16710"/>
<dbReference type="KEGG" id="oai:OLEAN_C16710"/>
<keyword evidence="2" id="KW-0378">Hydrolase</keyword>
<evidence type="ECO:0000259" key="4">
    <source>
        <dbReference type="Pfam" id="PF00149"/>
    </source>
</evidence>
<dbReference type="Gene3D" id="3.60.21.10">
    <property type="match status" value="1"/>
</dbReference>
<name>R4YM26_OLEAN</name>
<dbReference type="InterPro" id="IPR051558">
    <property type="entry name" value="Metallophosphoesterase_PAP"/>
</dbReference>
<dbReference type="GO" id="GO:0016787">
    <property type="term" value="F:hydrolase activity"/>
    <property type="evidence" value="ECO:0007669"/>
    <property type="project" value="UniProtKB-KW"/>
</dbReference>
<protein>
    <recommendedName>
        <fullName evidence="4">Calcineurin-like phosphoesterase domain-containing protein</fullName>
    </recommendedName>
</protein>
<accession>R4YM26</accession>
<dbReference type="OrthoDB" id="9809781at2"/>
<evidence type="ECO:0000256" key="2">
    <source>
        <dbReference type="ARBA" id="ARBA00022801"/>
    </source>
</evidence>
<dbReference type="SUPFAM" id="SSF56300">
    <property type="entry name" value="Metallo-dependent phosphatases"/>
    <property type="match status" value="1"/>
</dbReference>
<keyword evidence="1 3" id="KW-0732">Signal</keyword>
<evidence type="ECO:0000313" key="5">
    <source>
        <dbReference type="EMBL" id="CCK75847.1"/>
    </source>
</evidence>
<organism evidence="5 6">
    <name type="scientific">Oleispira antarctica RB-8</name>
    <dbReference type="NCBI Taxonomy" id="698738"/>
    <lineage>
        <taxon>Bacteria</taxon>
        <taxon>Pseudomonadati</taxon>
        <taxon>Pseudomonadota</taxon>
        <taxon>Gammaproteobacteria</taxon>
        <taxon>Oceanospirillales</taxon>
        <taxon>Oceanospirillaceae</taxon>
        <taxon>Oleispira</taxon>
    </lineage>
</organism>
<evidence type="ECO:0000313" key="6">
    <source>
        <dbReference type="Proteomes" id="UP000032749"/>
    </source>
</evidence>
<keyword evidence="6" id="KW-1185">Reference proteome</keyword>